<keyword evidence="9" id="KW-1185">Reference proteome</keyword>
<feature type="compositionally biased region" description="Basic and acidic residues" evidence="6">
    <location>
        <begin position="480"/>
        <end position="491"/>
    </location>
</feature>
<accession>A0A1J1IHB4</accession>
<keyword evidence="1" id="KW-0479">Metal-binding</keyword>
<dbReference type="PROSITE" id="PS00028">
    <property type="entry name" value="ZINC_FINGER_C2H2_1"/>
    <property type="match status" value="5"/>
</dbReference>
<name>A0A1J1IHB4_9DIPT</name>
<evidence type="ECO:0000259" key="7">
    <source>
        <dbReference type="PROSITE" id="PS50157"/>
    </source>
</evidence>
<dbReference type="Proteomes" id="UP000183832">
    <property type="component" value="Unassembled WGS sequence"/>
</dbReference>
<dbReference type="Gene3D" id="3.30.160.60">
    <property type="entry name" value="Classic Zinc Finger"/>
    <property type="match status" value="2"/>
</dbReference>
<evidence type="ECO:0000256" key="3">
    <source>
        <dbReference type="ARBA" id="ARBA00022771"/>
    </source>
</evidence>
<evidence type="ECO:0000256" key="2">
    <source>
        <dbReference type="ARBA" id="ARBA00022737"/>
    </source>
</evidence>
<keyword evidence="2" id="KW-0677">Repeat</keyword>
<evidence type="ECO:0000256" key="4">
    <source>
        <dbReference type="ARBA" id="ARBA00022833"/>
    </source>
</evidence>
<sequence length="597" mass="69056">MKSALNKRWKKKQKKIYQKYAKSSFGKLGRKRNSVGKYFILLNGRKTKYAALLTFLGDNKYITEEAVTLSDEIIRRTKKRFLILPHRKRFLKKFEVIVTQSFKQGYEKLCSEVSQKVKVTPIKIFSCQICNHKFTSKDLYDKHLESHNNTNKENDSASDGELVIDDDVIFLIDEDSGNNDQNSNEETLRLLKVEPTVGEFYCTKDGCQLKFTNEEDLVSHNGFYHKPKEKPFSCKLCSIRFSRESGLLAHQKISHPVEVKLPNEKIPIRRRESMFVPGTSNNGYNSKLNSTALFPGPSRRQSVFVSKAPLNVRKVDPPRRNSTANQQTNGNASTKRNIKFQSFHSPDKTTFDCSVCSAKFIKRNFLDRHMSIFHVAKKYICYHCNIPFALQLLLAHFKKYLSNNTQDFGYKKTMKNLEDVAAYQCAFCRYFSNDRKLTEDHMKNEHYEEYEKRSDSSGDDKNDSPDSLDCLLPKASSSSSEKEGNNIEIPEKTEQMTSLHYRCARCFQSFSNSQNLKEHSCKRYEQDHYNLASRNENDDSSEKNQNEDAHQSNNRLTIKSQMVNGFFNCIFCPKIFTDKTMCADHLLSAHSSHGTFH</sequence>
<feature type="compositionally biased region" description="Polar residues" evidence="6">
    <location>
        <begin position="320"/>
        <end position="335"/>
    </location>
</feature>
<evidence type="ECO:0000313" key="9">
    <source>
        <dbReference type="Proteomes" id="UP000183832"/>
    </source>
</evidence>
<feature type="region of interest" description="Disordered" evidence="6">
    <location>
        <begin position="472"/>
        <end position="491"/>
    </location>
</feature>
<evidence type="ECO:0000313" key="8">
    <source>
        <dbReference type="EMBL" id="CRK98932.1"/>
    </source>
</evidence>
<dbReference type="InterPro" id="IPR036236">
    <property type="entry name" value="Znf_C2H2_sf"/>
</dbReference>
<feature type="region of interest" description="Disordered" evidence="6">
    <location>
        <begin position="447"/>
        <end position="466"/>
    </location>
</feature>
<feature type="compositionally biased region" description="Basic and acidic residues" evidence="6">
    <location>
        <begin position="535"/>
        <end position="550"/>
    </location>
</feature>
<feature type="region of interest" description="Disordered" evidence="6">
    <location>
        <begin position="314"/>
        <end position="335"/>
    </location>
</feature>
<dbReference type="InterPro" id="IPR013087">
    <property type="entry name" value="Znf_C2H2_type"/>
</dbReference>
<feature type="compositionally biased region" description="Basic and acidic residues" evidence="6">
    <location>
        <begin position="447"/>
        <end position="464"/>
    </location>
</feature>
<dbReference type="PANTHER" id="PTHR24409">
    <property type="entry name" value="ZINC FINGER PROTEIN 142"/>
    <property type="match status" value="1"/>
</dbReference>
<dbReference type="OrthoDB" id="5860767at2759"/>
<dbReference type="SUPFAM" id="SSF57667">
    <property type="entry name" value="beta-beta-alpha zinc fingers"/>
    <property type="match status" value="2"/>
</dbReference>
<dbReference type="GO" id="GO:0008270">
    <property type="term" value="F:zinc ion binding"/>
    <property type="evidence" value="ECO:0007669"/>
    <property type="project" value="UniProtKB-KW"/>
</dbReference>
<dbReference type="Pfam" id="PF00096">
    <property type="entry name" value="zf-C2H2"/>
    <property type="match status" value="1"/>
</dbReference>
<feature type="domain" description="C2H2-type" evidence="7">
    <location>
        <begin position="232"/>
        <end position="260"/>
    </location>
</feature>
<evidence type="ECO:0000256" key="5">
    <source>
        <dbReference type="PROSITE-ProRule" id="PRU00042"/>
    </source>
</evidence>
<evidence type="ECO:0000256" key="6">
    <source>
        <dbReference type="SAM" id="MobiDB-lite"/>
    </source>
</evidence>
<organism evidence="8 9">
    <name type="scientific">Clunio marinus</name>
    <dbReference type="NCBI Taxonomy" id="568069"/>
    <lineage>
        <taxon>Eukaryota</taxon>
        <taxon>Metazoa</taxon>
        <taxon>Ecdysozoa</taxon>
        <taxon>Arthropoda</taxon>
        <taxon>Hexapoda</taxon>
        <taxon>Insecta</taxon>
        <taxon>Pterygota</taxon>
        <taxon>Neoptera</taxon>
        <taxon>Endopterygota</taxon>
        <taxon>Diptera</taxon>
        <taxon>Nematocera</taxon>
        <taxon>Chironomoidea</taxon>
        <taxon>Chironomidae</taxon>
        <taxon>Clunio</taxon>
    </lineage>
</organism>
<feature type="domain" description="C2H2-type" evidence="7">
    <location>
        <begin position="125"/>
        <end position="152"/>
    </location>
</feature>
<feature type="domain" description="C2H2-type" evidence="7">
    <location>
        <begin position="501"/>
        <end position="519"/>
    </location>
</feature>
<proteinExistence type="predicted"/>
<evidence type="ECO:0000256" key="1">
    <source>
        <dbReference type="ARBA" id="ARBA00022723"/>
    </source>
</evidence>
<reference evidence="8 9" key="1">
    <citation type="submission" date="2015-04" db="EMBL/GenBank/DDBJ databases">
        <authorList>
            <person name="Syromyatnikov M.Y."/>
            <person name="Popov V.N."/>
        </authorList>
    </citation>
    <scope>NUCLEOTIDE SEQUENCE [LARGE SCALE GENOMIC DNA]</scope>
</reference>
<feature type="region of interest" description="Disordered" evidence="6">
    <location>
        <begin position="533"/>
        <end position="554"/>
    </location>
</feature>
<dbReference type="STRING" id="568069.A0A1J1IHB4"/>
<dbReference type="PROSITE" id="PS50157">
    <property type="entry name" value="ZINC_FINGER_C2H2_2"/>
    <property type="match status" value="4"/>
</dbReference>
<dbReference type="SMART" id="SM00355">
    <property type="entry name" value="ZnF_C2H2"/>
    <property type="match status" value="7"/>
</dbReference>
<dbReference type="EMBL" id="CVRI01000048">
    <property type="protein sequence ID" value="CRK98932.1"/>
    <property type="molecule type" value="Genomic_DNA"/>
</dbReference>
<dbReference type="Pfam" id="PF12874">
    <property type="entry name" value="zf-met"/>
    <property type="match status" value="1"/>
</dbReference>
<feature type="domain" description="C2H2-type" evidence="7">
    <location>
        <begin position="351"/>
        <end position="379"/>
    </location>
</feature>
<protein>
    <submittedName>
        <fullName evidence="8">CLUMA_CG012466, isoform A</fullName>
    </submittedName>
</protein>
<dbReference type="AlphaFoldDB" id="A0A1J1IHB4"/>
<gene>
    <name evidence="8" type="ORF">CLUMA_CG012466</name>
</gene>
<keyword evidence="3 5" id="KW-0863">Zinc-finger</keyword>
<keyword evidence="4" id="KW-0862">Zinc</keyword>